<dbReference type="Pfam" id="PF13450">
    <property type="entry name" value="NAD_binding_8"/>
    <property type="match status" value="1"/>
</dbReference>
<dbReference type="OrthoDB" id="9802028at2"/>
<dbReference type="AlphaFoldDB" id="A0A3D9R0H1"/>
<accession>A0A3D9R0H1</accession>
<dbReference type="InterPro" id="IPR051691">
    <property type="entry name" value="Metab_Enz_Cyan_OpOx_G3PDH"/>
</dbReference>
<reference evidence="2 3" key="1">
    <citation type="submission" date="2018-08" db="EMBL/GenBank/DDBJ databases">
        <title>Genomic Encyclopedia of Type Strains, Phase III (KMG-III): the genomes of soil and plant-associated and newly described type strains.</title>
        <authorList>
            <person name="Whitman W."/>
        </authorList>
    </citation>
    <scope>NUCLEOTIDE SEQUENCE [LARGE SCALE GENOMIC DNA]</scope>
    <source>
        <strain evidence="2 3">CGMCC 1.10966</strain>
    </source>
</reference>
<evidence type="ECO:0000313" key="3">
    <source>
        <dbReference type="Proteomes" id="UP000256304"/>
    </source>
</evidence>
<dbReference type="Proteomes" id="UP000256304">
    <property type="component" value="Unassembled WGS sequence"/>
</dbReference>
<sequence>MLKYDCIIIGAGLSGLSAAWTARERGLENILLLEQNDQIGGFTLPYQESPLFKAEKELVQHGQSLEGSVRLRSTVIGLYPDPDKGHTLFVQSAKGTEQMLANSILMTTGAMEKPREGWRIPGSRPSGVMTPYLALELLQRGFRPGKRTVVFETGRIAESAGDRLDDAGCMTIRYDKQDFLTEIMGIARLEAIRVVASGHGRERKVACDTLIYNRGRYAATYFTKGTPLQRDADLALLIDDDGCTGIPGVYAAGTCTSAGDADHTHSIEQGKQVMTKLLSHCFDRT</sequence>
<dbReference type="PRINTS" id="PR00469">
    <property type="entry name" value="PNDRDTASEII"/>
</dbReference>
<dbReference type="PRINTS" id="PR00368">
    <property type="entry name" value="FADPNR"/>
</dbReference>
<evidence type="ECO:0000256" key="1">
    <source>
        <dbReference type="ARBA" id="ARBA00023002"/>
    </source>
</evidence>
<dbReference type="InterPro" id="IPR036188">
    <property type="entry name" value="FAD/NAD-bd_sf"/>
</dbReference>
<dbReference type="EMBL" id="QTTN01000043">
    <property type="protein sequence ID" value="REE67332.1"/>
    <property type="molecule type" value="Genomic_DNA"/>
</dbReference>
<dbReference type="SUPFAM" id="SSF51905">
    <property type="entry name" value="FAD/NAD(P)-binding domain"/>
    <property type="match status" value="1"/>
</dbReference>
<dbReference type="PANTHER" id="PTHR42949:SF3">
    <property type="entry name" value="ANAEROBIC GLYCEROL-3-PHOSPHATE DEHYDROGENASE SUBUNIT B"/>
    <property type="match status" value="1"/>
</dbReference>
<dbReference type="RefSeq" id="WP_116191949.1">
    <property type="nucleotide sequence ID" value="NZ_QTTN01000043.1"/>
</dbReference>
<name>A0A3D9R0H1_9BACL</name>
<evidence type="ECO:0000313" key="2">
    <source>
        <dbReference type="EMBL" id="REE67332.1"/>
    </source>
</evidence>
<organism evidence="2 3">
    <name type="scientific">Paenibacillus taihuensis</name>
    <dbReference type="NCBI Taxonomy" id="1156355"/>
    <lineage>
        <taxon>Bacteria</taxon>
        <taxon>Bacillati</taxon>
        <taxon>Bacillota</taxon>
        <taxon>Bacilli</taxon>
        <taxon>Bacillales</taxon>
        <taxon>Paenibacillaceae</taxon>
        <taxon>Paenibacillus</taxon>
    </lineage>
</organism>
<dbReference type="Gene3D" id="3.50.50.60">
    <property type="entry name" value="FAD/NAD(P)-binding domain"/>
    <property type="match status" value="3"/>
</dbReference>
<comment type="caution">
    <text evidence="2">The sequence shown here is derived from an EMBL/GenBank/DDBJ whole genome shotgun (WGS) entry which is preliminary data.</text>
</comment>
<dbReference type="PANTHER" id="PTHR42949">
    <property type="entry name" value="ANAEROBIC GLYCEROL-3-PHOSPHATE DEHYDROGENASE SUBUNIT B"/>
    <property type="match status" value="1"/>
</dbReference>
<keyword evidence="3" id="KW-1185">Reference proteome</keyword>
<dbReference type="GO" id="GO:0016491">
    <property type="term" value="F:oxidoreductase activity"/>
    <property type="evidence" value="ECO:0007669"/>
    <property type="project" value="UniProtKB-KW"/>
</dbReference>
<proteinExistence type="predicted"/>
<protein>
    <submittedName>
        <fullName evidence="2">Thioredoxin reductase</fullName>
    </submittedName>
</protein>
<gene>
    <name evidence="2" type="ORF">A8990_14337</name>
</gene>
<keyword evidence="1" id="KW-0560">Oxidoreductase</keyword>